<reference evidence="2" key="1">
    <citation type="submission" date="2019-04" db="EMBL/GenBank/DDBJ databases">
        <title>Evolution of Biomass-Degrading Anaerobic Consortia Revealed by Metagenomics.</title>
        <authorList>
            <person name="Peng X."/>
        </authorList>
    </citation>
    <scope>NUCLEOTIDE SEQUENCE</scope>
    <source>
        <strain evidence="2">SIG311</strain>
    </source>
</reference>
<evidence type="ECO:0000256" key="1">
    <source>
        <dbReference type="SAM" id="Phobius"/>
    </source>
</evidence>
<accession>A0A927U9U9</accession>
<organism evidence="2 3">
    <name type="scientific">Pseudobutyrivibrio ruminis</name>
    <dbReference type="NCBI Taxonomy" id="46206"/>
    <lineage>
        <taxon>Bacteria</taxon>
        <taxon>Bacillati</taxon>
        <taxon>Bacillota</taxon>
        <taxon>Clostridia</taxon>
        <taxon>Lachnospirales</taxon>
        <taxon>Lachnospiraceae</taxon>
        <taxon>Pseudobutyrivibrio</taxon>
    </lineage>
</organism>
<name>A0A927U9U9_9FIRM</name>
<dbReference type="EMBL" id="SVER01000001">
    <property type="protein sequence ID" value="MBE5918218.1"/>
    <property type="molecule type" value="Genomic_DNA"/>
</dbReference>
<feature type="transmembrane region" description="Helical" evidence="1">
    <location>
        <begin position="259"/>
        <end position="282"/>
    </location>
</feature>
<comment type="caution">
    <text evidence="2">The sequence shown here is derived from an EMBL/GenBank/DDBJ whole genome shotgun (WGS) entry which is preliminary data.</text>
</comment>
<feature type="transmembrane region" description="Helical" evidence="1">
    <location>
        <begin position="469"/>
        <end position="491"/>
    </location>
</feature>
<keyword evidence="1" id="KW-0472">Membrane</keyword>
<feature type="transmembrane region" description="Helical" evidence="1">
    <location>
        <begin position="12"/>
        <end position="32"/>
    </location>
</feature>
<keyword evidence="1" id="KW-0812">Transmembrane</keyword>
<evidence type="ECO:0000313" key="3">
    <source>
        <dbReference type="Proteomes" id="UP000766246"/>
    </source>
</evidence>
<dbReference type="AlphaFoldDB" id="A0A927U9U9"/>
<feature type="transmembrane region" description="Helical" evidence="1">
    <location>
        <begin position="288"/>
        <end position="312"/>
    </location>
</feature>
<evidence type="ECO:0000313" key="2">
    <source>
        <dbReference type="EMBL" id="MBE5918218.1"/>
    </source>
</evidence>
<keyword evidence="1" id="KW-1133">Transmembrane helix</keyword>
<gene>
    <name evidence="2" type="ORF">E7272_00085</name>
</gene>
<proteinExistence type="predicted"/>
<sequence>MMRSRIKNGILAAGIWLVVVISASIMIFFITINSATFTTFNKVARDDEYIYVTENGTRNGLVWKLSDEGKVAGFFSTSKLKYLSGFKVRDIDYADGSLRSIFERKKSENGRLVSEYVIVTFNDQMKPEFITVPFRFDRELTLTGFTSTEDRFYMTALPSERKDIYVYRVYSADMLQLEDKMPSDEEINNWEKSKIKISTIEEVGAESGRLVAEAEYDESELHIRYDNSYPEYFAIDTQAGNFFNRFTPSFYQYIEMSGLNLFVAVATAVIGADIFLFLGMLLANRNRIVYVVGTSQIMAFLILGAFFGYHVYTLEEARDNEYFRFASEDILSTFDGYAFTDIGSSEIYVSRDYSIITERQNRMISKETTYDNEPDVIAALVTDDTGEVVLSGDGNNLATVSIIYGSDARNLVKEALATGRNVKDKIVLDGENVYLIATPLSKAGINGYAGLVVARYDTIDKYFLKEYGLLLLGFILIYFIVSIIVVLIHIGQDRDLSALASALEGLSRGEEDIEKPYLRGRDTNFMWNSIYEIQKNILNVNRAKFQTYEAYYRFAPKGVENILGKQSIQEVKLGDNIDIEGTIAHIATEKQLSVKNQNQVLLGRFLQIMYKIREEYNGIFVYQNNTLSVIKILFLNNIDDAASFGTEFLLKLREERNDAFPETTVILHYSPLSYGVVGTEKHSSIYMASNDTDILQSYAEWFRQKKVSLILTDTVVKHEKISSELRYIGFILPNEENTDERIKLYEALDAESVAVHTKRIATKERFEKALDLFYKQDYYFARNTFTEILRESPDDEISKWYLFECERYLNEAAPENFIGALHM</sequence>
<protein>
    <submittedName>
        <fullName evidence="2">Uncharacterized protein</fullName>
    </submittedName>
</protein>
<dbReference type="Proteomes" id="UP000766246">
    <property type="component" value="Unassembled WGS sequence"/>
</dbReference>